<gene>
    <name evidence="2" type="ORF">BJP36_14730</name>
</gene>
<sequence>MLKILLKQLRHEHYILWYNSFIIILFLVLSIYVKIQDRGYIVVGLFDDPFLLNRPYIGTLSAVSELMWCVVVTICLWCWFLLNKIQPNQKINRFILYSALGIGILLIDDVFRINLILAKQGISKAPVYFMYGIGAIVYGLAFWRIIRATPYILLMIAAILFVISGLVDFSHLSGKGTRAMLEDATRLLGIMNITLYFSQVCWQVMLQSWDRKRNRAI</sequence>
<evidence type="ECO:0000313" key="2">
    <source>
        <dbReference type="EMBL" id="AOY80973.1"/>
    </source>
</evidence>
<reference evidence="3" key="1">
    <citation type="submission" date="2016-10" db="EMBL/GenBank/DDBJ databases">
        <title>Comparative genomics uncovers the prolific and rare metabolic potential of the cyanobacterial genus Moorea.</title>
        <authorList>
            <person name="Leao T."/>
            <person name="Castelao G."/>
            <person name="Korobeynikov A."/>
            <person name="Monroe E.A."/>
            <person name="Podell S."/>
            <person name="Glukhov E."/>
            <person name="Allen E."/>
            <person name="Gerwick W.H."/>
            <person name="Gerwick L."/>
        </authorList>
    </citation>
    <scope>NUCLEOTIDE SEQUENCE [LARGE SCALE GENOMIC DNA]</scope>
    <source>
        <strain evidence="3">JHB</strain>
    </source>
</reference>
<keyword evidence="1" id="KW-0472">Membrane</keyword>
<feature type="transmembrane region" description="Helical" evidence="1">
    <location>
        <begin position="94"/>
        <end position="113"/>
    </location>
</feature>
<feature type="transmembrane region" description="Helical" evidence="1">
    <location>
        <begin position="187"/>
        <end position="206"/>
    </location>
</feature>
<protein>
    <submittedName>
        <fullName evidence="2">Uncharacterized protein</fullName>
    </submittedName>
</protein>
<feature type="transmembrane region" description="Helical" evidence="1">
    <location>
        <begin position="125"/>
        <end position="143"/>
    </location>
</feature>
<dbReference type="Proteomes" id="UP000176944">
    <property type="component" value="Chromosome"/>
</dbReference>
<accession>A0A1D9G060</accession>
<feature type="transmembrane region" description="Helical" evidence="1">
    <location>
        <begin position="55"/>
        <end position="82"/>
    </location>
</feature>
<evidence type="ECO:0000313" key="3">
    <source>
        <dbReference type="Proteomes" id="UP000176944"/>
    </source>
</evidence>
<keyword evidence="1" id="KW-1133">Transmembrane helix</keyword>
<name>A0A1D9G060_MOOP1</name>
<feature type="transmembrane region" description="Helical" evidence="1">
    <location>
        <begin position="15"/>
        <end position="35"/>
    </location>
</feature>
<dbReference type="AlphaFoldDB" id="A0A1D9G060"/>
<proteinExistence type="predicted"/>
<dbReference type="EMBL" id="CP017708">
    <property type="protein sequence ID" value="AOY80973.1"/>
    <property type="molecule type" value="Genomic_DNA"/>
</dbReference>
<keyword evidence="1" id="KW-0812">Transmembrane</keyword>
<organism evidence="2 3">
    <name type="scientific">Moorena producens (strain JHB)</name>
    <dbReference type="NCBI Taxonomy" id="1454205"/>
    <lineage>
        <taxon>Bacteria</taxon>
        <taxon>Bacillati</taxon>
        <taxon>Cyanobacteriota</taxon>
        <taxon>Cyanophyceae</taxon>
        <taxon>Coleofasciculales</taxon>
        <taxon>Coleofasciculaceae</taxon>
        <taxon>Moorena</taxon>
    </lineage>
</organism>
<feature type="transmembrane region" description="Helical" evidence="1">
    <location>
        <begin position="150"/>
        <end position="167"/>
    </location>
</feature>
<evidence type="ECO:0000256" key="1">
    <source>
        <dbReference type="SAM" id="Phobius"/>
    </source>
</evidence>